<gene>
    <name evidence="2" type="ORF">K466DRAFT_606966</name>
</gene>
<proteinExistence type="predicted"/>
<evidence type="ECO:0000313" key="3">
    <source>
        <dbReference type="Proteomes" id="UP000308197"/>
    </source>
</evidence>
<feature type="region of interest" description="Disordered" evidence="1">
    <location>
        <begin position="60"/>
        <end position="91"/>
    </location>
</feature>
<dbReference type="Proteomes" id="UP000308197">
    <property type="component" value="Unassembled WGS sequence"/>
</dbReference>
<dbReference type="AlphaFoldDB" id="A0A5C3NLT1"/>
<name>A0A5C3NLT1_9APHY</name>
<evidence type="ECO:0000256" key="1">
    <source>
        <dbReference type="SAM" id="MobiDB-lite"/>
    </source>
</evidence>
<evidence type="ECO:0000313" key="2">
    <source>
        <dbReference type="EMBL" id="TFK78456.1"/>
    </source>
</evidence>
<sequence>MRHLSRKSEFSAALTVALVLLAMYVAASLTRRHVMLTPYALQDRFPARSLHSVHAAPHAFSAPVDKNRPSRVANTSQPVGRGLSRSSKKLSWQAARESSTVQTSVAHARLKGAPTLLHSFARPPVPRAPTAARPTGPLHAGAELVARPAAATDTLEPRTFLQPSAACRSAAAKPTDTSRTAYMLTTDSSTAAPESDARSRSTLSSIRGARDTRRPSSCRAPTSADGLR</sequence>
<organism evidence="2 3">
    <name type="scientific">Polyporus arcularius HHB13444</name>
    <dbReference type="NCBI Taxonomy" id="1314778"/>
    <lineage>
        <taxon>Eukaryota</taxon>
        <taxon>Fungi</taxon>
        <taxon>Dikarya</taxon>
        <taxon>Basidiomycota</taxon>
        <taxon>Agaricomycotina</taxon>
        <taxon>Agaricomycetes</taxon>
        <taxon>Polyporales</taxon>
        <taxon>Polyporaceae</taxon>
        <taxon>Polyporus</taxon>
    </lineage>
</organism>
<dbReference type="InParanoid" id="A0A5C3NLT1"/>
<reference evidence="2 3" key="1">
    <citation type="journal article" date="2019" name="Nat. Ecol. Evol.">
        <title>Megaphylogeny resolves global patterns of mushroom evolution.</title>
        <authorList>
            <person name="Varga T."/>
            <person name="Krizsan K."/>
            <person name="Foldi C."/>
            <person name="Dima B."/>
            <person name="Sanchez-Garcia M."/>
            <person name="Sanchez-Ramirez S."/>
            <person name="Szollosi G.J."/>
            <person name="Szarkandi J.G."/>
            <person name="Papp V."/>
            <person name="Albert L."/>
            <person name="Andreopoulos W."/>
            <person name="Angelini C."/>
            <person name="Antonin V."/>
            <person name="Barry K.W."/>
            <person name="Bougher N.L."/>
            <person name="Buchanan P."/>
            <person name="Buyck B."/>
            <person name="Bense V."/>
            <person name="Catcheside P."/>
            <person name="Chovatia M."/>
            <person name="Cooper J."/>
            <person name="Damon W."/>
            <person name="Desjardin D."/>
            <person name="Finy P."/>
            <person name="Geml J."/>
            <person name="Haridas S."/>
            <person name="Hughes K."/>
            <person name="Justo A."/>
            <person name="Karasinski D."/>
            <person name="Kautmanova I."/>
            <person name="Kiss B."/>
            <person name="Kocsube S."/>
            <person name="Kotiranta H."/>
            <person name="LaButti K.M."/>
            <person name="Lechner B.E."/>
            <person name="Liimatainen K."/>
            <person name="Lipzen A."/>
            <person name="Lukacs Z."/>
            <person name="Mihaltcheva S."/>
            <person name="Morgado L.N."/>
            <person name="Niskanen T."/>
            <person name="Noordeloos M.E."/>
            <person name="Ohm R.A."/>
            <person name="Ortiz-Santana B."/>
            <person name="Ovrebo C."/>
            <person name="Racz N."/>
            <person name="Riley R."/>
            <person name="Savchenko A."/>
            <person name="Shiryaev A."/>
            <person name="Soop K."/>
            <person name="Spirin V."/>
            <person name="Szebenyi C."/>
            <person name="Tomsovsky M."/>
            <person name="Tulloss R.E."/>
            <person name="Uehling J."/>
            <person name="Grigoriev I.V."/>
            <person name="Vagvolgyi C."/>
            <person name="Papp T."/>
            <person name="Martin F.M."/>
            <person name="Miettinen O."/>
            <person name="Hibbett D.S."/>
            <person name="Nagy L.G."/>
        </authorList>
    </citation>
    <scope>NUCLEOTIDE SEQUENCE [LARGE SCALE GENOMIC DNA]</scope>
    <source>
        <strain evidence="2 3">HHB13444</strain>
    </source>
</reference>
<feature type="compositionally biased region" description="Polar residues" evidence="1">
    <location>
        <begin position="175"/>
        <end position="192"/>
    </location>
</feature>
<protein>
    <submittedName>
        <fullName evidence="2">Uncharacterized protein</fullName>
    </submittedName>
</protein>
<accession>A0A5C3NLT1</accession>
<keyword evidence="3" id="KW-1185">Reference proteome</keyword>
<dbReference type="EMBL" id="ML212521">
    <property type="protein sequence ID" value="TFK78456.1"/>
    <property type="molecule type" value="Genomic_DNA"/>
</dbReference>
<feature type="region of interest" description="Disordered" evidence="1">
    <location>
        <begin position="170"/>
        <end position="228"/>
    </location>
</feature>